<dbReference type="PANTHER" id="PTHR31438:SF1">
    <property type="entry name" value="LYSINE N-ACYLTRANSFERASE C17G9.06C-RELATED"/>
    <property type="match status" value="1"/>
</dbReference>
<evidence type="ECO:0000313" key="3">
    <source>
        <dbReference type="EMBL" id="CAH7686233.1"/>
    </source>
</evidence>
<comment type="similarity">
    <text evidence="1">Belongs to the lysine N-acyltransferase MbtK family.</text>
</comment>
<organism evidence="3 4">
    <name type="scientific">Phakopsora pachyrhizi</name>
    <name type="common">Asian soybean rust disease fungus</name>
    <dbReference type="NCBI Taxonomy" id="170000"/>
    <lineage>
        <taxon>Eukaryota</taxon>
        <taxon>Fungi</taxon>
        <taxon>Dikarya</taxon>
        <taxon>Basidiomycota</taxon>
        <taxon>Pucciniomycotina</taxon>
        <taxon>Pucciniomycetes</taxon>
        <taxon>Pucciniales</taxon>
        <taxon>Phakopsoraceae</taxon>
        <taxon>Phakopsora</taxon>
    </lineage>
</organism>
<reference evidence="3" key="1">
    <citation type="submission" date="2022-06" db="EMBL/GenBank/DDBJ databases">
        <authorList>
            <consortium name="SYNGENTA / RWTH Aachen University"/>
        </authorList>
    </citation>
    <scope>NUCLEOTIDE SEQUENCE</scope>
</reference>
<dbReference type="Proteomes" id="UP001153365">
    <property type="component" value="Unassembled WGS sequence"/>
</dbReference>
<feature type="region of interest" description="Disordered" evidence="2">
    <location>
        <begin position="185"/>
        <end position="204"/>
    </location>
</feature>
<protein>
    <submittedName>
        <fullName evidence="3">Aerobactin siderophore biosynthesis protein iucB</fullName>
    </submittedName>
</protein>
<evidence type="ECO:0000256" key="2">
    <source>
        <dbReference type="SAM" id="MobiDB-lite"/>
    </source>
</evidence>
<dbReference type="AlphaFoldDB" id="A0AAV0BIT4"/>
<gene>
    <name evidence="3" type="ORF">PPACK8108_LOCUS20855</name>
</gene>
<evidence type="ECO:0000313" key="4">
    <source>
        <dbReference type="Proteomes" id="UP001153365"/>
    </source>
</evidence>
<name>A0AAV0BIT4_PHAPC</name>
<dbReference type="PANTHER" id="PTHR31438">
    <property type="entry name" value="LYSINE N-ACYLTRANSFERASE C17G9.06C-RELATED"/>
    <property type="match status" value="1"/>
</dbReference>
<dbReference type="InterPro" id="IPR016181">
    <property type="entry name" value="Acyl_CoA_acyltransferase"/>
</dbReference>
<dbReference type="Pfam" id="PF13523">
    <property type="entry name" value="Acetyltransf_8"/>
    <property type="match status" value="1"/>
</dbReference>
<sequence length="405" mass="46968">MMNDYDLVDGSRFPRLRPPTFARPPALLSNVIINLENVQNEEADEGVDHDVRWRIMSFKLLLRGLDPKSVTDSNSLAYTIWYALWDIFGSSQIDGESSKIFVSFTSLMLPDQILDDLLKELLLLVEPKSCLDPIQLSKPWWYQRYPIFCHPNLTQTLDGSERLLEVDQSIASSYPLSLFDGTITSSPSPSSKFLNDRRTTQKDLPNSPETIYERYFDHLQGYLCLSIYGNTYNDIMNLHNWLNDPRVDEFWKDSGSLDFHVKWLKERHEDRFSLPILGSYRGTNGADKTVIEPFSYFEIYWASEANISKVYQTEPYDRGIHMLVGSSSHRGPHRVRSWLPSLVHYIFSSEPRTCRILSEPNHKNLKMINYLESFGFIKVTEADMGHKIAAIMVLERDDFWKNCPL</sequence>
<evidence type="ECO:0000256" key="1">
    <source>
        <dbReference type="ARBA" id="ARBA00009893"/>
    </source>
</evidence>
<dbReference type="GO" id="GO:0016410">
    <property type="term" value="F:N-acyltransferase activity"/>
    <property type="evidence" value="ECO:0007669"/>
    <property type="project" value="TreeGrafter"/>
</dbReference>
<dbReference type="EMBL" id="CALTRL010005778">
    <property type="protein sequence ID" value="CAH7686233.1"/>
    <property type="molecule type" value="Genomic_DNA"/>
</dbReference>
<comment type="caution">
    <text evidence="3">The sequence shown here is derived from an EMBL/GenBank/DDBJ whole genome shotgun (WGS) entry which is preliminary data.</text>
</comment>
<accession>A0AAV0BIT4</accession>
<dbReference type="SUPFAM" id="SSF55729">
    <property type="entry name" value="Acyl-CoA N-acyltransferases (Nat)"/>
    <property type="match status" value="1"/>
</dbReference>
<keyword evidence="4" id="KW-1185">Reference proteome</keyword>
<proteinExistence type="inferred from homology"/>
<dbReference type="Gene3D" id="3.40.630.30">
    <property type="match status" value="1"/>
</dbReference>